<name>A0ACC0Y936_9ROSI</name>
<dbReference type="Proteomes" id="UP001163603">
    <property type="component" value="Chromosome 8"/>
</dbReference>
<gene>
    <name evidence="1" type="ORF">Pint_12740</name>
</gene>
<comment type="caution">
    <text evidence="1">The sequence shown here is derived from an EMBL/GenBank/DDBJ whole genome shotgun (WGS) entry which is preliminary data.</text>
</comment>
<dbReference type="EMBL" id="CM047743">
    <property type="protein sequence ID" value="KAJ0031806.1"/>
    <property type="molecule type" value="Genomic_DNA"/>
</dbReference>
<accession>A0ACC0Y936</accession>
<keyword evidence="2" id="KW-1185">Reference proteome</keyword>
<proteinExistence type="predicted"/>
<organism evidence="1 2">
    <name type="scientific">Pistacia integerrima</name>
    <dbReference type="NCBI Taxonomy" id="434235"/>
    <lineage>
        <taxon>Eukaryota</taxon>
        <taxon>Viridiplantae</taxon>
        <taxon>Streptophyta</taxon>
        <taxon>Embryophyta</taxon>
        <taxon>Tracheophyta</taxon>
        <taxon>Spermatophyta</taxon>
        <taxon>Magnoliopsida</taxon>
        <taxon>eudicotyledons</taxon>
        <taxon>Gunneridae</taxon>
        <taxon>Pentapetalae</taxon>
        <taxon>rosids</taxon>
        <taxon>malvids</taxon>
        <taxon>Sapindales</taxon>
        <taxon>Anacardiaceae</taxon>
        <taxon>Pistacia</taxon>
    </lineage>
</organism>
<protein>
    <submittedName>
        <fullName evidence="1">Uncharacterized protein</fullName>
    </submittedName>
</protein>
<sequence length="55" mass="6236">MLTESICMGYLTMDVTLLRKLFGMLPEMQTISRKLYSRILPDCEVVLRAAAVKQG</sequence>
<evidence type="ECO:0000313" key="1">
    <source>
        <dbReference type="EMBL" id="KAJ0031806.1"/>
    </source>
</evidence>
<evidence type="ECO:0000313" key="2">
    <source>
        <dbReference type="Proteomes" id="UP001163603"/>
    </source>
</evidence>
<reference evidence="2" key="1">
    <citation type="journal article" date="2023" name="G3 (Bethesda)">
        <title>Genome assembly and association tests identify interacting loci associated with vigor, precocity, and sex in interspecific pistachio rootstocks.</title>
        <authorList>
            <person name="Palmer W."/>
            <person name="Jacygrad E."/>
            <person name="Sagayaradj S."/>
            <person name="Cavanaugh K."/>
            <person name="Han R."/>
            <person name="Bertier L."/>
            <person name="Beede B."/>
            <person name="Kafkas S."/>
            <person name="Golino D."/>
            <person name="Preece J."/>
            <person name="Michelmore R."/>
        </authorList>
    </citation>
    <scope>NUCLEOTIDE SEQUENCE [LARGE SCALE GENOMIC DNA]</scope>
</reference>